<feature type="compositionally biased region" description="Low complexity" evidence="1">
    <location>
        <begin position="100"/>
        <end position="113"/>
    </location>
</feature>
<reference evidence="3" key="1">
    <citation type="journal article" date="2018" name="Nat. Microbiol.">
        <title>Leveraging single-cell genomics to expand the fungal tree of life.</title>
        <authorList>
            <person name="Ahrendt S.R."/>
            <person name="Quandt C.A."/>
            <person name="Ciobanu D."/>
            <person name="Clum A."/>
            <person name="Salamov A."/>
            <person name="Andreopoulos B."/>
            <person name="Cheng J.F."/>
            <person name="Woyke T."/>
            <person name="Pelin A."/>
            <person name="Henrissat B."/>
            <person name="Reynolds N.K."/>
            <person name="Benny G.L."/>
            <person name="Smith M.E."/>
            <person name="James T.Y."/>
            <person name="Grigoriev I.V."/>
        </authorList>
    </citation>
    <scope>NUCLEOTIDE SEQUENCE [LARGE SCALE GENOMIC DNA]</scope>
    <source>
        <strain evidence="3">ATCC 52028</strain>
    </source>
</reference>
<dbReference type="Proteomes" id="UP000274922">
    <property type="component" value="Unassembled WGS sequence"/>
</dbReference>
<proteinExistence type="predicted"/>
<feature type="compositionally biased region" description="Pro residues" evidence="1">
    <location>
        <begin position="114"/>
        <end position="131"/>
    </location>
</feature>
<evidence type="ECO:0000313" key="2">
    <source>
        <dbReference type="EMBL" id="RKO98426.1"/>
    </source>
</evidence>
<evidence type="ECO:0000256" key="1">
    <source>
        <dbReference type="SAM" id="MobiDB-lite"/>
    </source>
</evidence>
<feature type="compositionally biased region" description="Gly residues" evidence="1">
    <location>
        <begin position="199"/>
        <end position="220"/>
    </location>
</feature>
<dbReference type="InterPro" id="IPR006966">
    <property type="entry name" value="Peroxin-3"/>
</dbReference>
<feature type="region of interest" description="Disordered" evidence="1">
    <location>
        <begin position="97"/>
        <end position="134"/>
    </location>
</feature>
<dbReference type="GO" id="GO:0045046">
    <property type="term" value="P:protein import into peroxisome membrane"/>
    <property type="evidence" value="ECO:0007669"/>
    <property type="project" value="TreeGrafter"/>
</dbReference>
<dbReference type="GO" id="GO:0030674">
    <property type="term" value="F:protein-macromolecule adaptor activity"/>
    <property type="evidence" value="ECO:0007669"/>
    <property type="project" value="TreeGrafter"/>
</dbReference>
<organism evidence="2 3">
    <name type="scientific">Caulochytrium protostelioides</name>
    <dbReference type="NCBI Taxonomy" id="1555241"/>
    <lineage>
        <taxon>Eukaryota</taxon>
        <taxon>Fungi</taxon>
        <taxon>Fungi incertae sedis</taxon>
        <taxon>Chytridiomycota</taxon>
        <taxon>Chytridiomycota incertae sedis</taxon>
        <taxon>Chytridiomycetes</taxon>
        <taxon>Caulochytriales</taxon>
        <taxon>Caulochytriaceae</taxon>
        <taxon>Caulochytrium</taxon>
    </lineage>
</organism>
<feature type="compositionally biased region" description="Low complexity" evidence="1">
    <location>
        <begin position="342"/>
        <end position="362"/>
    </location>
</feature>
<evidence type="ECO:0000313" key="3">
    <source>
        <dbReference type="Proteomes" id="UP000274922"/>
    </source>
</evidence>
<dbReference type="AlphaFoldDB" id="A0A4P9X2I0"/>
<dbReference type="STRING" id="1555241.A0A4P9X2I0"/>
<keyword evidence="3" id="KW-1185">Reference proteome</keyword>
<sequence length="491" mass="51155">MAAIAAAGRWVLRQHRAIATIGGIAVSAVWLARLAADQWLQAHCEREMARAAKTNLKRRFEENQRDGLLTVCALFPSLAEHVARALNVEAVTEQLQRSRGAAAGPAGDASASPSPSPSPSPLSPPPPPPPLTKSQKLAAWDALKRLSFTRTVASLYLATLLTLFTHLQLCLLARYLYLDSSYALDHELDHAARDDGRGDGSPGSDGSGSPGGGSTPGGGISSDDDAAAKATAHGDGRSHNSAAAAFGLEPTLAAETERQYLTFSWYLLNVTWRRVVDAVGAAVDAAAGPLALKTPLDADAYVALLASIVGRIELDWHAVLLPPEGREHAILRQGGSAGTPVDGTAAPGAHADAADTANADGSATDAALPPSLALLVDETRDVLESDDFALVMNRCLQDVLAQHVTAMAREAWPTDAAAPATDTDVAASAGSAMPAGVPLASLLPIMARTSQQILSPDALNPYVAALTANPSLKAFCAIIHMGWRESDLRPY</sequence>
<name>A0A4P9X2I0_9FUNG</name>
<protein>
    <recommendedName>
        <fullName evidence="4">Peroxin-3</fullName>
    </recommendedName>
</protein>
<dbReference type="EMBL" id="ML014440">
    <property type="protein sequence ID" value="RKO98426.1"/>
    <property type="molecule type" value="Genomic_DNA"/>
</dbReference>
<gene>
    <name evidence="2" type="ORF">CXG81DRAFT_28742</name>
</gene>
<dbReference type="PANTHER" id="PTHR28080">
    <property type="entry name" value="PEROXISOMAL BIOGENESIS FACTOR 3"/>
    <property type="match status" value="1"/>
</dbReference>
<accession>A0A4P9X2I0</accession>
<dbReference type="OrthoDB" id="45930at2759"/>
<evidence type="ECO:0008006" key="4">
    <source>
        <dbReference type="Google" id="ProtNLM"/>
    </source>
</evidence>
<dbReference type="Pfam" id="PF04882">
    <property type="entry name" value="Peroxin-3"/>
    <property type="match status" value="1"/>
</dbReference>
<dbReference type="PANTHER" id="PTHR28080:SF1">
    <property type="entry name" value="PEROXISOMAL BIOGENESIS FACTOR 3"/>
    <property type="match status" value="1"/>
</dbReference>
<feature type="region of interest" description="Disordered" evidence="1">
    <location>
        <begin position="333"/>
        <end position="362"/>
    </location>
</feature>
<dbReference type="GO" id="GO:0005778">
    <property type="term" value="C:peroxisomal membrane"/>
    <property type="evidence" value="ECO:0007669"/>
    <property type="project" value="InterPro"/>
</dbReference>
<feature type="region of interest" description="Disordered" evidence="1">
    <location>
        <begin position="193"/>
        <end position="239"/>
    </location>
</feature>